<keyword evidence="2 6" id="KW-0853">WD repeat</keyword>
<feature type="repeat" description="WD" evidence="7">
    <location>
        <begin position="322"/>
        <end position="364"/>
    </location>
</feature>
<dbReference type="PANTHER" id="PTHR16288">
    <property type="entry name" value="WD40 REPEAT PROTEIN 4"/>
    <property type="match status" value="1"/>
</dbReference>
<feature type="compositionally biased region" description="Basic and acidic residues" evidence="8">
    <location>
        <begin position="86"/>
        <end position="109"/>
    </location>
</feature>
<name>A0A0A1TS13_9HYPO</name>
<evidence type="ECO:0000313" key="10">
    <source>
        <dbReference type="Proteomes" id="UP000039046"/>
    </source>
</evidence>
<dbReference type="HAMAP" id="MF_03056">
    <property type="entry name" value="TRM82"/>
    <property type="match status" value="1"/>
</dbReference>
<reference evidence="9 10" key="1">
    <citation type="journal article" date="2015" name="Genome Announc.">
        <title>Draft Genome Sequence and Gene Annotation of the Entomopathogenic Fungus Verticillium hemipterigenum.</title>
        <authorList>
            <person name="Horn F."/>
            <person name="Habel A."/>
            <person name="Scharf D.H."/>
            <person name="Dworschak J."/>
            <person name="Brakhage A.A."/>
            <person name="Guthke R."/>
            <person name="Hertweck C."/>
            <person name="Linde J."/>
        </authorList>
    </citation>
    <scope>NUCLEOTIDE SEQUENCE [LARGE SCALE GENOMIC DNA]</scope>
</reference>
<keyword evidence="4 6" id="KW-0677">Repeat</keyword>
<feature type="compositionally biased region" description="Low complexity" evidence="8">
    <location>
        <begin position="61"/>
        <end position="77"/>
    </location>
</feature>
<evidence type="ECO:0000256" key="5">
    <source>
        <dbReference type="ARBA" id="ARBA00023242"/>
    </source>
</evidence>
<evidence type="ECO:0000256" key="8">
    <source>
        <dbReference type="SAM" id="MobiDB-lite"/>
    </source>
</evidence>
<feature type="region of interest" description="Disordered" evidence="8">
    <location>
        <begin position="56"/>
        <end position="128"/>
    </location>
</feature>
<accession>A0A0A1TS13</accession>
<dbReference type="InterPro" id="IPR001680">
    <property type="entry name" value="WD40_rpt"/>
</dbReference>
<dbReference type="SUPFAM" id="SSF50978">
    <property type="entry name" value="WD40 repeat-like"/>
    <property type="match status" value="1"/>
</dbReference>
<dbReference type="EMBL" id="CDHN01000008">
    <property type="protein sequence ID" value="CEJ95040.1"/>
    <property type="molecule type" value="Genomic_DNA"/>
</dbReference>
<dbReference type="AlphaFoldDB" id="A0A0A1TS13"/>
<evidence type="ECO:0000256" key="7">
    <source>
        <dbReference type="PROSITE-ProRule" id="PRU00221"/>
    </source>
</evidence>
<evidence type="ECO:0000256" key="3">
    <source>
        <dbReference type="ARBA" id="ARBA00022694"/>
    </source>
</evidence>
<dbReference type="HOGENOM" id="CLU_022082_0_0_1"/>
<dbReference type="InterPro" id="IPR028884">
    <property type="entry name" value="Trm82"/>
</dbReference>
<sequence length="525" mass="56897">MNIPYNCLHARGGILFASRGGRLHSFKLSDMSFISTWIHPAVESIAESAQEAQKLAEQSEQVSQTATDATAVAVEEVPAQEDGDEPPAKRAKVEPEAADKSDAKQEDKQKGKKKKGGKDGQKDNMRLAHVPDRPIIIQLTSTDDGKHVVAVTGHDKAVWVFEHDGNGNLKELSKRVMPKRPSSIVVTPEANILSADKFGDVYQLPLIPSADFTPKPSTLAALSKQPFTKPAATPLTVHSKGNLQALANQQRQIELEGSGKEISVRAEEPNFELLLLLGHVSMLTSLCIGQVDGRKYILTSDRDEHIRVSRFTPQAHIIQSFCLGHKHFINDMTIPELRPEILVSGGGDDDLFVWDWVNGKLLSTVSMLDVVKTIAPDAAAVAVSNLCSLTCPDESGPLPYVLAICEGSSGIFTWKVTEDGSLKCPGIIQLPGKPLDLIVVPGDKPTIAVALHTPEASEAKSVHIFELGINDDRLCVNTDSVLQDNELDQPGLEATDAEIKGLFYTIEQLRKQSGGNEEEGGQDDN</sequence>
<comment type="subcellular location">
    <subcellularLocation>
        <location evidence="1 6">Nucleus</location>
    </subcellularLocation>
</comment>
<dbReference type="OrthoDB" id="339900at2759"/>
<evidence type="ECO:0000313" key="9">
    <source>
        <dbReference type="EMBL" id="CEJ95040.1"/>
    </source>
</evidence>
<comment type="function">
    <text evidence="6">Required for the formation of N(7)-methylguanine at position 46 (m7G46) in tRNA. In the complex, it is required to stabilize and induce conformational changes of the catalytic subunit.</text>
</comment>
<organism evidence="9 10">
    <name type="scientific">[Torrubiella] hemipterigena</name>
    <dbReference type="NCBI Taxonomy" id="1531966"/>
    <lineage>
        <taxon>Eukaryota</taxon>
        <taxon>Fungi</taxon>
        <taxon>Dikarya</taxon>
        <taxon>Ascomycota</taxon>
        <taxon>Pezizomycotina</taxon>
        <taxon>Sordariomycetes</taxon>
        <taxon>Hypocreomycetidae</taxon>
        <taxon>Hypocreales</taxon>
        <taxon>Clavicipitaceae</taxon>
        <taxon>Clavicipitaceae incertae sedis</taxon>
        <taxon>'Torrubiella' clade</taxon>
    </lineage>
</organism>
<comment type="similarity">
    <text evidence="6">Belongs to the WD repeat TRM82 family.</text>
</comment>
<dbReference type="GO" id="GO:0005634">
    <property type="term" value="C:nucleus"/>
    <property type="evidence" value="ECO:0007669"/>
    <property type="project" value="UniProtKB-SubCell"/>
</dbReference>
<dbReference type="Gene3D" id="2.130.10.10">
    <property type="entry name" value="YVTN repeat-like/Quinoprotein amine dehydrogenase"/>
    <property type="match status" value="1"/>
</dbReference>
<proteinExistence type="inferred from homology"/>
<dbReference type="PANTHER" id="PTHR16288:SF0">
    <property type="entry name" value="TRNA (GUANINE-N(7)-)-METHYLTRANSFERASE NON-CATALYTIC SUBUNIT WDR4"/>
    <property type="match status" value="1"/>
</dbReference>
<dbReference type="GO" id="GO:0005829">
    <property type="term" value="C:cytosol"/>
    <property type="evidence" value="ECO:0007669"/>
    <property type="project" value="TreeGrafter"/>
</dbReference>
<feature type="compositionally biased region" description="Basic and acidic residues" evidence="8">
    <location>
        <begin position="117"/>
        <end position="128"/>
    </location>
</feature>
<dbReference type="GO" id="GO:0106004">
    <property type="term" value="P:tRNA (guanine-N7)-methylation"/>
    <property type="evidence" value="ECO:0007669"/>
    <property type="project" value="UniProtKB-UniRule"/>
</dbReference>
<evidence type="ECO:0000256" key="6">
    <source>
        <dbReference type="HAMAP-Rule" id="MF_03056"/>
    </source>
</evidence>
<dbReference type="PROSITE" id="PS50082">
    <property type="entry name" value="WD_REPEATS_2"/>
    <property type="match status" value="1"/>
</dbReference>
<dbReference type="Proteomes" id="UP000039046">
    <property type="component" value="Unassembled WGS sequence"/>
</dbReference>
<evidence type="ECO:0000256" key="1">
    <source>
        <dbReference type="ARBA" id="ARBA00004123"/>
    </source>
</evidence>
<protein>
    <submittedName>
        <fullName evidence="9">Uncharacterized protein</fullName>
    </submittedName>
</protein>
<comment type="pathway">
    <text evidence="6">tRNA modification; N(7)-methylguanine-tRNA biosynthesis.</text>
</comment>
<dbReference type="STRING" id="1531966.A0A0A1TS13"/>
<keyword evidence="10" id="KW-1185">Reference proteome</keyword>
<gene>
    <name evidence="9" type="ORF">VHEMI10543</name>
</gene>
<dbReference type="InterPro" id="IPR036322">
    <property type="entry name" value="WD40_repeat_dom_sf"/>
</dbReference>
<evidence type="ECO:0000256" key="2">
    <source>
        <dbReference type="ARBA" id="ARBA00022574"/>
    </source>
</evidence>
<dbReference type="UniPathway" id="UPA00989"/>
<keyword evidence="3 6" id="KW-0819">tRNA processing</keyword>
<keyword evidence="5 6" id="KW-0539">Nucleus</keyword>
<dbReference type="SMART" id="SM00320">
    <property type="entry name" value="WD40"/>
    <property type="match status" value="2"/>
</dbReference>
<evidence type="ECO:0000256" key="4">
    <source>
        <dbReference type="ARBA" id="ARBA00022737"/>
    </source>
</evidence>
<dbReference type="InterPro" id="IPR015943">
    <property type="entry name" value="WD40/YVTN_repeat-like_dom_sf"/>
</dbReference>
<dbReference type="GO" id="GO:0043527">
    <property type="term" value="C:tRNA methyltransferase complex"/>
    <property type="evidence" value="ECO:0007669"/>
    <property type="project" value="TreeGrafter"/>
</dbReference>